<dbReference type="AlphaFoldDB" id="A0A8J2L1P0"/>
<reference evidence="6" key="1">
    <citation type="submission" date="2021-06" db="EMBL/GenBank/DDBJ databases">
        <authorList>
            <person name="Hodson N. C."/>
            <person name="Mongue J. A."/>
            <person name="Jaron S. K."/>
        </authorList>
    </citation>
    <scope>NUCLEOTIDE SEQUENCE</scope>
</reference>
<evidence type="ECO:0000256" key="1">
    <source>
        <dbReference type="ARBA" id="ARBA00022690"/>
    </source>
</evidence>
<dbReference type="GO" id="GO:0005615">
    <property type="term" value="C:extracellular space"/>
    <property type="evidence" value="ECO:0007669"/>
    <property type="project" value="TreeGrafter"/>
</dbReference>
<keyword evidence="3" id="KW-1015">Disulfide bond</keyword>
<feature type="domain" description="BPTI/Kunitz inhibitor" evidence="5">
    <location>
        <begin position="30"/>
        <end position="80"/>
    </location>
</feature>
<dbReference type="SMART" id="SM00131">
    <property type="entry name" value="KU"/>
    <property type="match status" value="1"/>
</dbReference>
<dbReference type="EMBL" id="CAJVCH010529840">
    <property type="protein sequence ID" value="CAG7823540.1"/>
    <property type="molecule type" value="Genomic_DNA"/>
</dbReference>
<keyword evidence="1" id="KW-0646">Protease inhibitor</keyword>
<dbReference type="PANTHER" id="PTHR10083:SF374">
    <property type="entry name" value="BPTI_KUNITZ INHIBITOR DOMAIN-CONTAINING PROTEIN"/>
    <property type="match status" value="1"/>
</dbReference>
<proteinExistence type="predicted"/>
<dbReference type="PANTHER" id="PTHR10083">
    <property type="entry name" value="KUNITZ-TYPE PROTEASE INHIBITOR-RELATED"/>
    <property type="match status" value="1"/>
</dbReference>
<dbReference type="InterPro" id="IPR050098">
    <property type="entry name" value="TFPI/VKTCI-like"/>
</dbReference>
<evidence type="ECO:0000313" key="7">
    <source>
        <dbReference type="Proteomes" id="UP000708208"/>
    </source>
</evidence>
<gene>
    <name evidence="6" type="ORF">AFUS01_LOCUS33752</name>
</gene>
<keyword evidence="2" id="KW-0722">Serine protease inhibitor</keyword>
<evidence type="ECO:0000256" key="4">
    <source>
        <dbReference type="SAM" id="SignalP"/>
    </source>
</evidence>
<dbReference type="FunFam" id="4.10.410.10:FF:000004">
    <property type="entry name" value="Tissue factor pathway inhibitor"/>
    <property type="match status" value="1"/>
</dbReference>
<dbReference type="OrthoDB" id="4473401at2759"/>
<dbReference type="GO" id="GO:0004867">
    <property type="term" value="F:serine-type endopeptidase inhibitor activity"/>
    <property type="evidence" value="ECO:0007669"/>
    <property type="project" value="UniProtKB-KW"/>
</dbReference>
<keyword evidence="4" id="KW-0732">Signal</keyword>
<feature type="signal peptide" evidence="4">
    <location>
        <begin position="1"/>
        <end position="20"/>
    </location>
</feature>
<name>A0A8J2L1P0_9HEXA</name>
<feature type="chain" id="PRO_5035210182" description="BPTI/Kunitz inhibitor domain-containing protein" evidence="4">
    <location>
        <begin position="21"/>
        <end position="94"/>
    </location>
</feature>
<dbReference type="PROSITE" id="PS50279">
    <property type="entry name" value="BPTI_KUNITZ_2"/>
    <property type="match status" value="1"/>
</dbReference>
<dbReference type="Pfam" id="PF00014">
    <property type="entry name" value="Kunitz_BPTI"/>
    <property type="match status" value="1"/>
</dbReference>
<dbReference type="InterPro" id="IPR020901">
    <property type="entry name" value="Prtase_inh_Kunz-CS"/>
</dbReference>
<keyword evidence="7" id="KW-1185">Reference proteome</keyword>
<evidence type="ECO:0000256" key="2">
    <source>
        <dbReference type="ARBA" id="ARBA00022900"/>
    </source>
</evidence>
<organism evidence="6 7">
    <name type="scientific">Allacma fusca</name>
    <dbReference type="NCBI Taxonomy" id="39272"/>
    <lineage>
        <taxon>Eukaryota</taxon>
        <taxon>Metazoa</taxon>
        <taxon>Ecdysozoa</taxon>
        <taxon>Arthropoda</taxon>
        <taxon>Hexapoda</taxon>
        <taxon>Collembola</taxon>
        <taxon>Symphypleona</taxon>
        <taxon>Sminthuridae</taxon>
        <taxon>Allacma</taxon>
    </lineage>
</organism>
<dbReference type="Proteomes" id="UP000708208">
    <property type="component" value="Unassembled WGS sequence"/>
</dbReference>
<evidence type="ECO:0000259" key="5">
    <source>
        <dbReference type="PROSITE" id="PS50279"/>
    </source>
</evidence>
<accession>A0A8J2L1P0</accession>
<protein>
    <recommendedName>
        <fullName evidence="5">BPTI/Kunitz inhibitor domain-containing protein</fullName>
    </recommendedName>
</protein>
<evidence type="ECO:0000256" key="3">
    <source>
        <dbReference type="ARBA" id="ARBA00023157"/>
    </source>
</evidence>
<evidence type="ECO:0000313" key="6">
    <source>
        <dbReference type="EMBL" id="CAG7823540.1"/>
    </source>
</evidence>
<comment type="caution">
    <text evidence="6">The sequence shown here is derived from an EMBL/GenBank/DDBJ whole genome shotgun (WGS) entry which is preliminary data.</text>
</comment>
<dbReference type="PROSITE" id="PS00280">
    <property type="entry name" value="BPTI_KUNITZ_1"/>
    <property type="match status" value="1"/>
</dbReference>
<dbReference type="InterPro" id="IPR002223">
    <property type="entry name" value="Kunitz_BPTI"/>
</dbReference>
<sequence>MRLLLVLLLVGAVIIGSSEGSSVDVTKGDCILPSKSGSCRALFRRYYWDARTNSCKRFAYGGCRGNNNNFKSLDDCERGCRKHFQKTPVNSIKF</sequence>